<keyword evidence="2" id="KW-0233">DNA recombination</keyword>
<keyword evidence="1" id="KW-0229">DNA integration</keyword>
<dbReference type="SUPFAM" id="SSF56349">
    <property type="entry name" value="DNA breaking-rejoining enzymes"/>
    <property type="match status" value="1"/>
</dbReference>
<dbReference type="PROSITE" id="PS51898">
    <property type="entry name" value="TYR_RECOMBINASE"/>
    <property type="match status" value="1"/>
</dbReference>
<accession>G2ZZ91</accession>
<reference evidence="4" key="1">
    <citation type="journal article" date="2011" name="PLoS ONE">
        <title>Ralstonia syzygii, the Blood Disease Bacterium and some Asian R. solanacearum strains form a single genomic species despite divergent lifestyles.</title>
        <authorList>
            <person name="Remenant B."/>
            <person name="de Cambiaire J.C."/>
            <person name="Cellier G."/>
            <person name="Jacobs J.M."/>
            <person name="Mangenot S."/>
            <person name="Barbe V."/>
            <person name="Lajus A."/>
            <person name="Vallenet D."/>
            <person name="Medigue C."/>
            <person name="Fegan M."/>
            <person name="Allen C."/>
            <person name="Prior P."/>
        </authorList>
    </citation>
    <scope>NUCLEOTIDE SEQUENCE</scope>
    <source>
        <strain evidence="4">R24</strain>
    </source>
</reference>
<dbReference type="AlphaFoldDB" id="G2ZZ91"/>
<evidence type="ECO:0000313" key="4">
    <source>
        <dbReference type="EMBL" id="CCA84184.1"/>
    </source>
</evidence>
<dbReference type="InterPro" id="IPR011010">
    <property type="entry name" value="DNA_brk_join_enz"/>
</dbReference>
<reference evidence="4" key="2">
    <citation type="submission" date="2011-04" db="EMBL/GenBank/DDBJ databases">
        <authorList>
            <person name="Genoscope - CEA"/>
        </authorList>
    </citation>
    <scope>NUCLEOTIDE SEQUENCE</scope>
    <source>
        <strain evidence="4">R24</strain>
    </source>
</reference>
<dbReference type="InterPro" id="IPR050090">
    <property type="entry name" value="Tyrosine_recombinase_XerCD"/>
</dbReference>
<dbReference type="PANTHER" id="PTHR30349">
    <property type="entry name" value="PHAGE INTEGRASE-RELATED"/>
    <property type="match status" value="1"/>
</dbReference>
<evidence type="ECO:0000259" key="3">
    <source>
        <dbReference type="PROSITE" id="PS51898"/>
    </source>
</evidence>
<evidence type="ECO:0000256" key="2">
    <source>
        <dbReference type="ARBA" id="ARBA00023172"/>
    </source>
</evidence>
<dbReference type="GO" id="GO:0015074">
    <property type="term" value="P:DNA integration"/>
    <property type="evidence" value="ECO:0007669"/>
    <property type="project" value="UniProtKB-KW"/>
</dbReference>
<gene>
    <name evidence="4" type="ORF">RALSY_10145</name>
</gene>
<feature type="domain" description="Tyr recombinase" evidence="3">
    <location>
        <begin position="146"/>
        <end position="323"/>
    </location>
</feature>
<dbReference type="InterPro" id="IPR013762">
    <property type="entry name" value="Integrase-like_cat_sf"/>
</dbReference>
<sequence>MVVYTEAKTFDRAQAASAWLKKREKELAQPGALETAKEKDPLLSEVIGRYLLESSRKLGRTKEQVLGAIRRAPLGSMRCSQIGSPHYVSFGQSLKVQPQTVENYMSHLSAVVTLARPAWGYPLDAAALADARIVLKKLGKTSKSRQRNRRPTLEELDLYMEHFSVGLKRGASSIPMPAIIAFAIFATRRQEEIATIRWEDLDEAGSRVLVREMKHPGEKIGNDTWCDLPPEALHIALAQPRTSDERIFPYNHRSISAAFTRAGHILGVEDLHFHDLRHEGTSRLFEMGWNIPHVATVTGHRSWSSLKRYTHVRHVGNRFEGWRWLSIVAPLPDEPVAK</sequence>
<dbReference type="RefSeq" id="WP_275793585.1">
    <property type="nucleotide sequence ID" value="NZ_CP115944.1"/>
</dbReference>
<organism evidence="4">
    <name type="scientific">Ralstonia syzygii R24</name>
    <dbReference type="NCBI Taxonomy" id="907261"/>
    <lineage>
        <taxon>Bacteria</taxon>
        <taxon>Pseudomonadati</taxon>
        <taxon>Pseudomonadota</taxon>
        <taxon>Betaproteobacteria</taxon>
        <taxon>Burkholderiales</taxon>
        <taxon>Burkholderiaceae</taxon>
        <taxon>Ralstonia</taxon>
        <taxon>Ralstonia solanacearum species complex</taxon>
    </lineage>
</organism>
<protein>
    <submittedName>
        <fullName evidence="4">Putative integrase/recombinase</fullName>
    </submittedName>
</protein>
<dbReference type="GO" id="GO:0006310">
    <property type="term" value="P:DNA recombination"/>
    <property type="evidence" value="ECO:0007669"/>
    <property type="project" value="UniProtKB-KW"/>
</dbReference>
<dbReference type="EMBL" id="FR854086">
    <property type="protein sequence ID" value="CCA84184.1"/>
    <property type="molecule type" value="Genomic_DNA"/>
</dbReference>
<dbReference type="Gene3D" id="1.10.443.10">
    <property type="entry name" value="Intergrase catalytic core"/>
    <property type="match status" value="1"/>
</dbReference>
<evidence type="ECO:0000256" key="1">
    <source>
        <dbReference type="ARBA" id="ARBA00022908"/>
    </source>
</evidence>
<dbReference type="GO" id="GO:0003677">
    <property type="term" value="F:DNA binding"/>
    <property type="evidence" value="ECO:0007669"/>
    <property type="project" value="InterPro"/>
</dbReference>
<dbReference type="Pfam" id="PF00589">
    <property type="entry name" value="Phage_integrase"/>
    <property type="match status" value="1"/>
</dbReference>
<name>G2ZZ91_9RALS</name>
<dbReference type="PANTHER" id="PTHR30349:SF94">
    <property type="entry name" value="INTEGRASE_RECOMBINASE HI_1414-RELATED"/>
    <property type="match status" value="1"/>
</dbReference>
<proteinExistence type="predicted"/>
<dbReference type="InterPro" id="IPR002104">
    <property type="entry name" value="Integrase_catalytic"/>
</dbReference>